<dbReference type="AlphaFoldDB" id="A0AA88M9X7"/>
<dbReference type="GO" id="GO:0005944">
    <property type="term" value="C:phosphatidylinositol 3-kinase complex, class IB"/>
    <property type="evidence" value="ECO:0007669"/>
    <property type="project" value="InterPro"/>
</dbReference>
<dbReference type="InterPro" id="IPR019522">
    <property type="entry name" value="PIK3R5/6"/>
</dbReference>
<evidence type="ECO:0000313" key="2">
    <source>
        <dbReference type="EMBL" id="KAK2833859.1"/>
    </source>
</evidence>
<dbReference type="Pfam" id="PF10486">
    <property type="entry name" value="PI3K_1B_p101"/>
    <property type="match status" value="3"/>
</dbReference>
<dbReference type="EMBL" id="JAUPFM010000013">
    <property type="protein sequence ID" value="KAK2833859.1"/>
    <property type="molecule type" value="Genomic_DNA"/>
</dbReference>
<gene>
    <name evidence="2" type="ORF">Q5P01_017748</name>
</gene>
<protein>
    <recommendedName>
        <fullName evidence="4">Phosphoinositide 3-kinase regulatory subunit 6</fullName>
    </recommendedName>
</protein>
<proteinExistence type="predicted"/>
<dbReference type="PANTHER" id="PTHR15593:SF1">
    <property type="entry name" value="PHOSPHOINOSITIDE 3-KINASE REGULATORY SUBUNIT 6"/>
    <property type="match status" value="1"/>
</dbReference>
<accession>A0AA88M9X7</accession>
<feature type="region of interest" description="Disordered" evidence="1">
    <location>
        <begin position="324"/>
        <end position="354"/>
    </location>
</feature>
<dbReference type="GO" id="GO:0046935">
    <property type="term" value="F:1-phosphatidylinositol-3-kinase regulator activity"/>
    <property type="evidence" value="ECO:0007669"/>
    <property type="project" value="InterPro"/>
</dbReference>
<keyword evidence="3" id="KW-1185">Reference proteome</keyword>
<comment type="caution">
    <text evidence="2">The sequence shown here is derived from an EMBL/GenBank/DDBJ whole genome shotgun (WGS) entry which is preliminary data.</text>
</comment>
<organism evidence="2 3">
    <name type="scientific">Channa striata</name>
    <name type="common">Snakehead murrel</name>
    <name type="synonym">Ophicephalus striatus</name>
    <dbReference type="NCBI Taxonomy" id="64152"/>
    <lineage>
        <taxon>Eukaryota</taxon>
        <taxon>Metazoa</taxon>
        <taxon>Chordata</taxon>
        <taxon>Craniata</taxon>
        <taxon>Vertebrata</taxon>
        <taxon>Euteleostomi</taxon>
        <taxon>Actinopterygii</taxon>
        <taxon>Neopterygii</taxon>
        <taxon>Teleostei</taxon>
        <taxon>Neoteleostei</taxon>
        <taxon>Acanthomorphata</taxon>
        <taxon>Anabantaria</taxon>
        <taxon>Anabantiformes</taxon>
        <taxon>Channoidei</taxon>
        <taxon>Channidae</taxon>
        <taxon>Channa</taxon>
    </lineage>
</organism>
<feature type="compositionally biased region" description="Basic and acidic residues" evidence="1">
    <location>
        <begin position="324"/>
        <end position="344"/>
    </location>
</feature>
<sequence length="703" mass="80083">MANSTDDVVYSSAADVQLHRDVQALLKDMNSHQLKGRLRWSLEKRVQTDPSCTVSLIRALLRELQRTLRRTEQIQTERSNRHIIPLLHTLYYVVIQPGSVVPSSLYQHVFDCLMKLLILPLPYSAVALSSLRSIKMEMNTPGSLFQRRVVAEQNLKNEHFTSDERVFLFADPAVFSAPLTKALSTYLEVSNMAWDTLTVEKNLVLNVLQKGLGVVCQRLVQALEALGDQMIEKFFWEVVQAMEQSIKLGAGGCDDYTTRLQHIYRDILTAFKEGMTMTDQSSACSNLMPFPKIHFHLWKEEDDLWNLLVNFTLHGSLGVVDEDKNKRDSVRSEDSGIVKDLKDSEVEDTEQPPVSNVVRNPITRRNALRNTVDRLRLMKEKMETFPGRTPVLNEDKKRRTARVVVMGDNRVLGRLAKAYRSIRERESKRLLLTKKLDLKWYYIPITDVRRSRRSSDSSCLDEGRLSLAFFLGRVDPWYHHNVNSLGATISELHSKQSEPAEQNLFLLDNLCYYLRCGMQPVNLPVYCVKMLCSGCQVVEEVFVSHLEAEEASSRRSRRPSVDSFGAVITVSYTETSLSKREAVKGEAPMTCGVVITSEPAAVITGKDFLSVQFDSLNSEYNKKIQTQNISVRALEHRTLSVCLDKDSRRTYTNVQRIEISPCLDPGCNVRSRFSFRNERELLLSKYLDKVLSLPINTFSGATP</sequence>
<evidence type="ECO:0000256" key="1">
    <source>
        <dbReference type="SAM" id="MobiDB-lite"/>
    </source>
</evidence>
<name>A0AA88M9X7_CHASR</name>
<dbReference type="PANTHER" id="PTHR15593">
    <property type="entry name" value="PHOSPHATIDYLINOSITOL 3-KINASE REGULATORY SUBUNIT"/>
    <property type="match status" value="1"/>
</dbReference>
<evidence type="ECO:0008006" key="4">
    <source>
        <dbReference type="Google" id="ProtNLM"/>
    </source>
</evidence>
<dbReference type="GO" id="GO:0007186">
    <property type="term" value="P:G protein-coupled receptor signaling pathway"/>
    <property type="evidence" value="ECO:0007669"/>
    <property type="project" value="TreeGrafter"/>
</dbReference>
<reference evidence="2" key="1">
    <citation type="submission" date="2023-07" db="EMBL/GenBank/DDBJ databases">
        <title>Chromosome-level Genome Assembly of Striped Snakehead (Channa striata).</title>
        <authorList>
            <person name="Liu H."/>
        </authorList>
    </citation>
    <scope>NUCLEOTIDE SEQUENCE</scope>
    <source>
        <strain evidence="2">Gz</strain>
        <tissue evidence="2">Muscle</tissue>
    </source>
</reference>
<dbReference type="Proteomes" id="UP001187415">
    <property type="component" value="Unassembled WGS sequence"/>
</dbReference>
<evidence type="ECO:0000313" key="3">
    <source>
        <dbReference type="Proteomes" id="UP001187415"/>
    </source>
</evidence>